<evidence type="ECO:0000313" key="2">
    <source>
        <dbReference type="Proteomes" id="UP001497700"/>
    </source>
</evidence>
<dbReference type="Proteomes" id="UP001497700">
    <property type="component" value="Unassembled WGS sequence"/>
</dbReference>
<reference evidence="1 2" key="1">
    <citation type="journal article" date="2022" name="New Phytol.">
        <title>Ecological generalism drives hyperdiversity of secondary metabolite gene clusters in xylarialean endophytes.</title>
        <authorList>
            <person name="Franco M.E.E."/>
            <person name="Wisecaver J.H."/>
            <person name="Arnold A.E."/>
            <person name="Ju Y.M."/>
            <person name="Slot J.C."/>
            <person name="Ahrendt S."/>
            <person name="Moore L.P."/>
            <person name="Eastman K.E."/>
            <person name="Scott K."/>
            <person name="Konkel Z."/>
            <person name="Mondo S.J."/>
            <person name="Kuo A."/>
            <person name="Hayes R.D."/>
            <person name="Haridas S."/>
            <person name="Andreopoulos B."/>
            <person name="Riley R."/>
            <person name="LaButti K."/>
            <person name="Pangilinan J."/>
            <person name="Lipzen A."/>
            <person name="Amirebrahimi M."/>
            <person name="Yan J."/>
            <person name="Adam C."/>
            <person name="Keymanesh K."/>
            <person name="Ng V."/>
            <person name="Louie K."/>
            <person name="Northen T."/>
            <person name="Drula E."/>
            <person name="Henrissat B."/>
            <person name="Hsieh H.M."/>
            <person name="Youens-Clark K."/>
            <person name="Lutzoni F."/>
            <person name="Miadlikowska J."/>
            <person name="Eastwood D.C."/>
            <person name="Hamelin R.C."/>
            <person name="Grigoriev I.V."/>
            <person name="U'Ren J.M."/>
        </authorList>
    </citation>
    <scope>NUCLEOTIDE SEQUENCE [LARGE SCALE GENOMIC DNA]</scope>
    <source>
        <strain evidence="1 2">CBS 119005</strain>
    </source>
</reference>
<gene>
    <name evidence="1" type="ORF">F4820DRAFT_438640</name>
</gene>
<name>A0ACB9YLC4_9PEZI</name>
<keyword evidence="2" id="KW-1185">Reference proteome</keyword>
<accession>A0ACB9YLC4</accession>
<evidence type="ECO:0000313" key="1">
    <source>
        <dbReference type="EMBL" id="KAI4859830.1"/>
    </source>
</evidence>
<sequence>MRMEPFPEAPAMSKSSTTRPRTPAVPRPRLRWRYVLGAVTAIYVVYCYIFSLPLLARPLPQYTGPYPVGAVDIETPTTEPRVIDEAVFEDTKENAFELETVLFTLYYPAAQHAVSHKPKHYWIPRPISATGEGYAKFAHINKYFIGKLVTGGLATMLGSIEIPAQVDVPLADLVSIATETPEIRDDMKEVEKVIQIQKGGHPVIVFSHGMASRRTDYTHYAGELASRGYVVALLEHRDGSCPGSVILRPGYADQVRMTFDASEVGTPSGRTFTVDEFKRAQLDFREAEIEEVVHILQLINEGHGKDVYKKNSRGEGADLGNWKGRLNTDEMVVAGHSYGATGAMQALRGGPSAKRPFRGGIILDPGKSSGRLNDDIRVPVLVVHSNSWSSRSSVFYGRAHFDAVFDIVENNVLRGTPSWFATSLGTAHPSVTDAPLIEPLILSWTTGARIDVDEALRQYVHVTEDFLWFLTTGGRRGLLAERAEFPRYDEGSGFGVWKPGQNGSVEGGGGGEVDGPWFDWRRYWQVHVSPN</sequence>
<comment type="caution">
    <text evidence="1">The sequence shown here is derived from an EMBL/GenBank/DDBJ whole genome shotgun (WGS) entry which is preliminary data.</text>
</comment>
<proteinExistence type="predicted"/>
<dbReference type="EMBL" id="MU393611">
    <property type="protein sequence ID" value="KAI4859830.1"/>
    <property type="molecule type" value="Genomic_DNA"/>
</dbReference>
<organism evidence="1 2">
    <name type="scientific">Hypoxylon rubiginosum</name>
    <dbReference type="NCBI Taxonomy" id="110542"/>
    <lineage>
        <taxon>Eukaryota</taxon>
        <taxon>Fungi</taxon>
        <taxon>Dikarya</taxon>
        <taxon>Ascomycota</taxon>
        <taxon>Pezizomycotina</taxon>
        <taxon>Sordariomycetes</taxon>
        <taxon>Xylariomycetidae</taxon>
        <taxon>Xylariales</taxon>
        <taxon>Hypoxylaceae</taxon>
        <taxon>Hypoxylon</taxon>
    </lineage>
</organism>
<protein>
    <submittedName>
        <fullName evidence="1">PAF acetylhydrolase</fullName>
    </submittedName>
</protein>